<dbReference type="SUPFAM" id="SSF51735">
    <property type="entry name" value="NAD(P)-binding Rossmann-fold domains"/>
    <property type="match status" value="1"/>
</dbReference>
<dbReference type="PANTHER" id="PTHR43796:SF2">
    <property type="entry name" value="CARBOXYNORSPERMIDINE SYNTHASE"/>
    <property type="match status" value="1"/>
</dbReference>
<name>A0ABU2FPC7_9EURY</name>
<comment type="caution">
    <text evidence="2">The sequence shown here is derived from an EMBL/GenBank/DDBJ whole genome shotgun (WGS) entry which is preliminary data.</text>
</comment>
<evidence type="ECO:0000313" key="3">
    <source>
        <dbReference type="Proteomes" id="UP001268864"/>
    </source>
</evidence>
<organism evidence="2 3">
    <name type="scientific">Haloarcula onubensis</name>
    <dbReference type="NCBI Taxonomy" id="2950539"/>
    <lineage>
        <taxon>Archaea</taxon>
        <taxon>Methanobacteriati</taxon>
        <taxon>Methanobacteriota</taxon>
        <taxon>Stenosarchaea group</taxon>
        <taxon>Halobacteria</taxon>
        <taxon>Halobacteriales</taxon>
        <taxon>Haloarculaceae</taxon>
        <taxon>Haloarcula</taxon>
    </lineage>
</organism>
<proteinExistence type="predicted"/>
<feature type="domain" description="Saccharopine dehydrogenase NADP binding" evidence="1">
    <location>
        <begin position="5"/>
        <end position="121"/>
    </location>
</feature>
<keyword evidence="3" id="KW-1185">Reference proteome</keyword>
<reference evidence="2 3" key="1">
    <citation type="submission" date="2022-06" db="EMBL/GenBank/DDBJ databases">
        <title>Halomicroarcula sp. a new haloarchaeum isolate from saline soil.</title>
        <authorList>
            <person name="Strakova D."/>
            <person name="Galisteo C."/>
            <person name="Sanchez-Porro C."/>
            <person name="Ventosa A."/>
        </authorList>
    </citation>
    <scope>NUCLEOTIDE SEQUENCE [LARGE SCALE GENOMIC DNA]</scope>
    <source>
        <strain evidence="2 3">S3CR25-11</strain>
    </source>
</reference>
<accession>A0ABU2FPC7</accession>
<dbReference type="RefSeq" id="WP_310900442.1">
    <property type="nucleotide sequence ID" value="NZ_JAMQOS010000003.1"/>
</dbReference>
<dbReference type="InterPro" id="IPR005097">
    <property type="entry name" value="Sacchrp_dh_NADP-bd"/>
</dbReference>
<dbReference type="EMBL" id="JAMQOS010000003">
    <property type="protein sequence ID" value="MDS0282613.1"/>
    <property type="molecule type" value="Genomic_DNA"/>
</dbReference>
<sequence>MSGAVLVVGGYGVVGRTVCRRLAARTDRRVVAAGRTRRRAMAFADGVDGVAPGVVDVADESTYNAALDGVDCAVVCVTAPDTVFARACLDRGVDYVDISPSDAFLRAVEELDGTASDRGSTAALSVGLAPGMTNLLAAAGAAQLDRVDSVRLAVLLGTGEQVGADTYDWVLDRLRGSFPVRDAGRQRPVAAFSEPWCVSLPGHGRRRCYRYDLADQHVLARTMDIPSVGTWLCYDSRLATALSALAARTGTVDALLGAVDRRRLVETLASTADRLPVGGDPFVALAAVTGRREGEARTVRRWIRGHDQGRATAVVAAAVTERLLAADHPAGVAHSHQLFEAAPFERALAARGYGVGSETVAGGE</sequence>
<protein>
    <submittedName>
        <fullName evidence="2">Saccharopine dehydrogenase NADP-binding domain-containing protein</fullName>
    </submittedName>
</protein>
<dbReference type="Gene3D" id="3.30.360.10">
    <property type="entry name" value="Dihydrodipicolinate Reductase, domain 2"/>
    <property type="match status" value="1"/>
</dbReference>
<evidence type="ECO:0000259" key="1">
    <source>
        <dbReference type="Pfam" id="PF03435"/>
    </source>
</evidence>
<gene>
    <name evidence="2" type="ORF">NDI86_10800</name>
</gene>
<dbReference type="PANTHER" id="PTHR43796">
    <property type="entry name" value="CARBOXYNORSPERMIDINE SYNTHASE"/>
    <property type="match status" value="1"/>
</dbReference>
<dbReference type="Pfam" id="PF03435">
    <property type="entry name" value="Sacchrp_dh_NADP"/>
    <property type="match status" value="1"/>
</dbReference>
<dbReference type="Proteomes" id="UP001268864">
    <property type="component" value="Unassembled WGS sequence"/>
</dbReference>
<dbReference type="Gene3D" id="3.40.50.720">
    <property type="entry name" value="NAD(P)-binding Rossmann-like Domain"/>
    <property type="match status" value="1"/>
</dbReference>
<evidence type="ECO:0000313" key="2">
    <source>
        <dbReference type="EMBL" id="MDS0282613.1"/>
    </source>
</evidence>
<dbReference type="InterPro" id="IPR036291">
    <property type="entry name" value="NAD(P)-bd_dom_sf"/>
</dbReference>